<dbReference type="AlphaFoldDB" id="A0A0F9LMM8"/>
<feature type="non-terminal residue" evidence="2">
    <location>
        <position position="43"/>
    </location>
</feature>
<evidence type="ECO:0000256" key="1">
    <source>
        <dbReference type="SAM" id="MobiDB-lite"/>
    </source>
</evidence>
<organism evidence="2">
    <name type="scientific">marine sediment metagenome</name>
    <dbReference type="NCBI Taxonomy" id="412755"/>
    <lineage>
        <taxon>unclassified sequences</taxon>
        <taxon>metagenomes</taxon>
        <taxon>ecological metagenomes</taxon>
    </lineage>
</organism>
<evidence type="ECO:0000313" key="2">
    <source>
        <dbReference type="EMBL" id="KKM88426.1"/>
    </source>
</evidence>
<sequence length="43" mass="4780">MNVRLGRVLRASTLMLPFSPEDLLAPQPGERSEGDLSLRWEAA</sequence>
<reference evidence="2" key="1">
    <citation type="journal article" date="2015" name="Nature">
        <title>Complex archaea that bridge the gap between prokaryotes and eukaryotes.</title>
        <authorList>
            <person name="Spang A."/>
            <person name="Saw J.H."/>
            <person name="Jorgensen S.L."/>
            <person name="Zaremba-Niedzwiedzka K."/>
            <person name="Martijn J."/>
            <person name="Lind A.E."/>
            <person name="van Eijk R."/>
            <person name="Schleper C."/>
            <person name="Guy L."/>
            <person name="Ettema T.J."/>
        </authorList>
    </citation>
    <scope>NUCLEOTIDE SEQUENCE</scope>
</reference>
<accession>A0A0F9LMM8</accession>
<feature type="compositionally biased region" description="Basic and acidic residues" evidence="1">
    <location>
        <begin position="30"/>
        <end position="43"/>
    </location>
</feature>
<name>A0A0F9LMM8_9ZZZZ</name>
<comment type="caution">
    <text evidence="2">The sequence shown here is derived from an EMBL/GenBank/DDBJ whole genome shotgun (WGS) entry which is preliminary data.</text>
</comment>
<feature type="region of interest" description="Disordered" evidence="1">
    <location>
        <begin position="20"/>
        <end position="43"/>
    </location>
</feature>
<gene>
    <name evidence="2" type="ORF">LCGC14_1258760</name>
</gene>
<proteinExistence type="predicted"/>
<protein>
    <submittedName>
        <fullName evidence="2">Uncharacterized protein</fullName>
    </submittedName>
</protein>
<dbReference type="EMBL" id="LAZR01006959">
    <property type="protein sequence ID" value="KKM88426.1"/>
    <property type="molecule type" value="Genomic_DNA"/>
</dbReference>